<reference evidence="11 12" key="1">
    <citation type="submission" date="2019-02" db="EMBL/GenBank/DDBJ databases">
        <title>Deep-cultivation of Planctomycetes and their phenomic and genomic characterization uncovers novel biology.</title>
        <authorList>
            <person name="Wiegand S."/>
            <person name="Jogler M."/>
            <person name="Boedeker C."/>
            <person name="Pinto D."/>
            <person name="Vollmers J."/>
            <person name="Rivas-Marin E."/>
            <person name="Kohn T."/>
            <person name="Peeters S.H."/>
            <person name="Heuer A."/>
            <person name="Rast P."/>
            <person name="Oberbeckmann S."/>
            <person name="Bunk B."/>
            <person name="Jeske O."/>
            <person name="Meyerdierks A."/>
            <person name="Storesund J.E."/>
            <person name="Kallscheuer N."/>
            <person name="Luecker S."/>
            <person name="Lage O.M."/>
            <person name="Pohl T."/>
            <person name="Merkel B.J."/>
            <person name="Hornburger P."/>
            <person name="Mueller R.-W."/>
            <person name="Bruemmer F."/>
            <person name="Labrenz M."/>
            <person name="Spormann A.M."/>
            <person name="Op den Camp H."/>
            <person name="Overmann J."/>
            <person name="Amann R."/>
            <person name="Jetten M.S.M."/>
            <person name="Mascher T."/>
            <person name="Medema M.H."/>
            <person name="Devos D.P."/>
            <person name="Kaster A.-K."/>
            <person name="Ovreas L."/>
            <person name="Rohde M."/>
            <person name="Galperin M.Y."/>
            <person name="Jogler C."/>
        </authorList>
    </citation>
    <scope>NUCLEOTIDE SEQUENCE [LARGE SCALE GENOMIC DNA]</scope>
    <source>
        <strain evidence="11 12">ETA_A1</strain>
    </source>
</reference>
<comment type="subunit">
    <text evidence="3 9">Tetramer of two alpha and two beta chains.</text>
</comment>
<evidence type="ECO:0000256" key="4">
    <source>
        <dbReference type="ARBA" id="ARBA00022605"/>
    </source>
</evidence>
<evidence type="ECO:0000256" key="5">
    <source>
        <dbReference type="ARBA" id="ARBA00022822"/>
    </source>
</evidence>
<dbReference type="InterPro" id="IPR013785">
    <property type="entry name" value="Aldolase_TIM"/>
</dbReference>
<evidence type="ECO:0000256" key="2">
    <source>
        <dbReference type="ARBA" id="ARBA00004733"/>
    </source>
</evidence>
<evidence type="ECO:0000256" key="9">
    <source>
        <dbReference type="HAMAP-Rule" id="MF_00131"/>
    </source>
</evidence>
<evidence type="ECO:0000313" key="12">
    <source>
        <dbReference type="Proteomes" id="UP000319576"/>
    </source>
</evidence>
<accession>A0A517Y098</accession>
<dbReference type="GO" id="GO:0004834">
    <property type="term" value="F:tryptophan synthase activity"/>
    <property type="evidence" value="ECO:0007669"/>
    <property type="project" value="UniProtKB-UniRule"/>
</dbReference>
<dbReference type="CDD" id="cd04724">
    <property type="entry name" value="Tryptophan_synthase_alpha"/>
    <property type="match status" value="1"/>
</dbReference>
<evidence type="ECO:0000313" key="11">
    <source>
        <dbReference type="EMBL" id="QDU23184.1"/>
    </source>
</evidence>
<comment type="function">
    <text evidence="1 9">The alpha subunit is responsible for the aldol cleavage of indoleglycerol phosphate to indole and glyceraldehyde 3-phosphate.</text>
</comment>
<dbReference type="KEGG" id="uli:ETAA1_51760"/>
<dbReference type="InterPro" id="IPR002028">
    <property type="entry name" value="Trp_synthase_suA"/>
</dbReference>
<name>A0A517Y098_9BACT</name>
<comment type="catalytic activity">
    <reaction evidence="8 9">
        <text>(1S,2R)-1-C-(indol-3-yl)glycerol 3-phosphate + L-serine = D-glyceraldehyde 3-phosphate + L-tryptophan + H2O</text>
        <dbReference type="Rhea" id="RHEA:10532"/>
        <dbReference type="ChEBI" id="CHEBI:15377"/>
        <dbReference type="ChEBI" id="CHEBI:33384"/>
        <dbReference type="ChEBI" id="CHEBI:57912"/>
        <dbReference type="ChEBI" id="CHEBI:58866"/>
        <dbReference type="ChEBI" id="CHEBI:59776"/>
        <dbReference type="EC" id="4.2.1.20"/>
    </reaction>
</comment>
<dbReference type="NCBIfam" id="TIGR00262">
    <property type="entry name" value="trpA"/>
    <property type="match status" value="1"/>
</dbReference>
<dbReference type="GO" id="GO:0005829">
    <property type="term" value="C:cytosol"/>
    <property type="evidence" value="ECO:0007669"/>
    <property type="project" value="TreeGrafter"/>
</dbReference>
<evidence type="ECO:0000256" key="8">
    <source>
        <dbReference type="ARBA" id="ARBA00049047"/>
    </source>
</evidence>
<evidence type="ECO:0000256" key="1">
    <source>
        <dbReference type="ARBA" id="ARBA00003365"/>
    </source>
</evidence>
<comment type="pathway">
    <text evidence="2 9">Amino-acid biosynthesis; L-tryptophan biosynthesis; L-tryptophan from chorismate: step 5/5.</text>
</comment>
<evidence type="ECO:0000256" key="7">
    <source>
        <dbReference type="ARBA" id="ARBA00023239"/>
    </source>
</evidence>
<gene>
    <name evidence="9 11" type="primary">trpA</name>
    <name evidence="11" type="ORF">ETAA1_51760</name>
</gene>
<keyword evidence="4 9" id="KW-0028">Amino-acid biosynthesis</keyword>
<sequence length="267" mass="28183">MNPIDALFRRLRAENRRAFMPFVTAGDPDLAFTRDLLPAVAESGADLAEIGIPFSDPIADGPVIQASYTRALTPGLKLADVFAATAAVAARPGWTMPMVAMASYSLVYKRGPDAFMTAALAAGLSGAVVPDLPVEEAEELSKRAADRDFKLILLVTPTTSPARAEKVVKACGGFVYVVSVVGITGARDRLPVQIGDMLARLRTMTDLPLCVGFGVSRPEHVRELKDVADGVIVGSALVKKLEAAAGDRAKALADVRALVRELSGALR</sequence>
<proteinExistence type="inferred from homology"/>
<feature type="active site" description="Proton acceptor" evidence="9">
    <location>
        <position position="49"/>
    </location>
</feature>
<dbReference type="UniPathway" id="UPA00035">
    <property type="reaction ID" value="UER00044"/>
</dbReference>
<dbReference type="HAMAP" id="MF_00131">
    <property type="entry name" value="Trp_synth_alpha"/>
    <property type="match status" value="1"/>
</dbReference>
<evidence type="ECO:0000256" key="3">
    <source>
        <dbReference type="ARBA" id="ARBA00011270"/>
    </source>
</evidence>
<protein>
    <recommendedName>
        <fullName evidence="9">Tryptophan synthase alpha chain</fullName>
        <ecNumber evidence="9">4.2.1.20</ecNumber>
    </recommendedName>
</protein>
<dbReference type="Pfam" id="PF00290">
    <property type="entry name" value="Trp_syntA"/>
    <property type="match status" value="1"/>
</dbReference>
<feature type="active site" description="Proton acceptor" evidence="9">
    <location>
        <position position="60"/>
    </location>
</feature>
<evidence type="ECO:0000256" key="10">
    <source>
        <dbReference type="RuleBase" id="RU003662"/>
    </source>
</evidence>
<dbReference type="PANTHER" id="PTHR43406:SF1">
    <property type="entry name" value="TRYPTOPHAN SYNTHASE ALPHA CHAIN, CHLOROPLASTIC"/>
    <property type="match status" value="1"/>
</dbReference>
<evidence type="ECO:0000256" key="6">
    <source>
        <dbReference type="ARBA" id="ARBA00023141"/>
    </source>
</evidence>
<dbReference type="RefSeq" id="WP_145243280.1">
    <property type="nucleotide sequence ID" value="NZ_CP036273.1"/>
</dbReference>
<dbReference type="EMBL" id="CP036273">
    <property type="protein sequence ID" value="QDU23184.1"/>
    <property type="molecule type" value="Genomic_DNA"/>
</dbReference>
<dbReference type="SUPFAM" id="SSF51366">
    <property type="entry name" value="Ribulose-phoshate binding barrel"/>
    <property type="match status" value="1"/>
</dbReference>
<comment type="similarity">
    <text evidence="9 10">Belongs to the TrpA family.</text>
</comment>
<keyword evidence="6 9" id="KW-0057">Aromatic amino acid biosynthesis</keyword>
<dbReference type="Proteomes" id="UP000319576">
    <property type="component" value="Chromosome"/>
</dbReference>
<dbReference type="PANTHER" id="PTHR43406">
    <property type="entry name" value="TRYPTOPHAN SYNTHASE, ALPHA CHAIN"/>
    <property type="match status" value="1"/>
</dbReference>
<keyword evidence="5 9" id="KW-0822">Tryptophan biosynthesis</keyword>
<dbReference type="FunFam" id="3.20.20.70:FF:000037">
    <property type="entry name" value="Tryptophan synthase alpha chain"/>
    <property type="match status" value="1"/>
</dbReference>
<dbReference type="AlphaFoldDB" id="A0A517Y098"/>
<dbReference type="InterPro" id="IPR011060">
    <property type="entry name" value="RibuloseP-bd_barrel"/>
</dbReference>
<dbReference type="Gene3D" id="3.20.20.70">
    <property type="entry name" value="Aldolase class I"/>
    <property type="match status" value="1"/>
</dbReference>
<organism evidence="11 12">
    <name type="scientific">Urbifossiella limnaea</name>
    <dbReference type="NCBI Taxonomy" id="2528023"/>
    <lineage>
        <taxon>Bacteria</taxon>
        <taxon>Pseudomonadati</taxon>
        <taxon>Planctomycetota</taxon>
        <taxon>Planctomycetia</taxon>
        <taxon>Gemmatales</taxon>
        <taxon>Gemmataceae</taxon>
        <taxon>Urbifossiella</taxon>
    </lineage>
</organism>
<dbReference type="OrthoDB" id="9804578at2"/>
<keyword evidence="12" id="KW-1185">Reference proteome</keyword>
<dbReference type="EC" id="4.2.1.20" evidence="9"/>
<keyword evidence="7 9" id="KW-0456">Lyase</keyword>